<dbReference type="EMBL" id="ML976978">
    <property type="protein sequence ID" value="KAF1963180.1"/>
    <property type="molecule type" value="Genomic_DNA"/>
</dbReference>
<name>A0A6A5UFT3_9PLEO</name>
<evidence type="ECO:0000313" key="2">
    <source>
        <dbReference type="Proteomes" id="UP000800035"/>
    </source>
</evidence>
<protein>
    <submittedName>
        <fullName evidence="1">Uncharacterized protein</fullName>
    </submittedName>
</protein>
<keyword evidence="2" id="KW-1185">Reference proteome</keyword>
<organism evidence="1 2">
    <name type="scientific">Byssothecium circinans</name>
    <dbReference type="NCBI Taxonomy" id="147558"/>
    <lineage>
        <taxon>Eukaryota</taxon>
        <taxon>Fungi</taxon>
        <taxon>Dikarya</taxon>
        <taxon>Ascomycota</taxon>
        <taxon>Pezizomycotina</taxon>
        <taxon>Dothideomycetes</taxon>
        <taxon>Pleosporomycetidae</taxon>
        <taxon>Pleosporales</taxon>
        <taxon>Massarineae</taxon>
        <taxon>Massarinaceae</taxon>
        <taxon>Byssothecium</taxon>
    </lineage>
</organism>
<dbReference type="Proteomes" id="UP000800035">
    <property type="component" value="Unassembled WGS sequence"/>
</dbReference>
<gene>
    <name evidence="1" type="ORF">CC80DRAFT_542327</name>
</gene>
<sequence length="215" mass="24322">MDPSPTPDPLSTRHPPPAHAQHCCIRYYWKRIAALERHHNDLIISDAQPTVLCRLKDEHETPRRTRLRAGAKTCSITALVAEAEHQIPERSERSGCAAPPSWARNIIDQPAAVSHFNAFASCLAETASPFPDEVSQQGDILLQHNRQTSATQQRGGYARRDDLGDVRTYSNSLERHASHNLNDVLRGCLLRRINSRACRMWDTAEYGVHRMPHRK</sequence>
<evidence type="ECO:0000313" key="1">
    <source>
        <dbReference type="EMBL" id="KAF1963180.1"/>
    </source>
</evidence>
<dbReference type="AlphaFoldDB" id="A0A6A5UFT3"/>
<accession>A0A6A5UFT3</accession>
<proteinExistence type="predicted"/>
<reference evidence="1" key="1">
    <citation type="journal article" date="2020" name="Stud. Mycol.">
        <title>101 Dothideomycetes genomes: a test case for predicting lifestyles and emergence of pathogens.</title>
        <authorList>
            <person name="Haridas S."/>
            <person name="Albert R."/>
            <person name="Binder M."/>
            <person name="Bloem J."/>
            <person name="Labutti K."/>
            <person name="Salamov A."/>
            <person name="Andreopoulos B."/>
            <person name="Baker S."/>
            <person name="Barry K."/>
            <person name="Bills G."/>
            <person name="Bluhm B."/>
            <person name="Cannon C."/>
            <person name="Castanera R."/>
            <person name="Culley D."/>
            <person name="Daum C."/>
            <person name="Ezra D."/>
            <person name="Gonzalez J."/>
            <person name="Henrissat B."/>
            <person name="Kuo A."/>
            <person name="Liang C."/>
            <person name="Lipzen A."/>
            <person name="Lutzoni F."/>
            <person name="Magnuson J."/>
            <person name="Mondo S."/>
            <person name="Nolan M."/>
            <person name="Ohm R."/>
            <person name="Pangilinan J."/>
            <person name="Park H.-J."/>
            <person name="Ramirez L."/>
            <person name="Alfaro M."/>
            <person name="Sun H."/>
            <person name="Tritt A."/>
            <person name="Yoshinaga Y."/>
            <person name="Zwiers L.-H."/>
            <person name="Turgeon B."/>
            <person name="Goodwin S."/>
            <person name="Spatafora J."/>
            <person name="Crous P."/>
            <person name="Grigoriev I."/>
        </authorList>
    </citation>
    <scope>NUCLEOTIDE SEQUENCE</scope>
    <source>
        <strain evidence="1">CBS 675.92</strain>
    </source>
</reference>